<dbReference type="Pfam" id="PF00443">
    <property type="entry name" value="UCH"/>
    <property type="match status" value="1"/>
</dbReference>
<dbReference type="InterPro" id="IPR029071">
    <property type="entry name" value="Ubiquitin-like_domsf"/>
</dbReference>
<dbReference type="PROSITE" id="PS00973">
    <property type="entry name" value="USP_2"/>
    <property type="match status" value="1"/>
</dbReference>
<dbReference type="Gene3D" id="3.10.20.90">
    <property type="entry name" value="Phosphatidylinositol 3-kinase Catalytic Subunit, Chain A, domain 1"/>
    <property type="match status" value="1"/>
</dbReference>
<dbReference type="Gene3D" id="3.90.70.10">
    <property type="entry name" value="Cysteine proteinases"/>
    <property type="match status" value="1"/>
</dbReference>
<dbReference type="GO" id="GO:0016579">
    <property type="term" value="P:protein deubiquitination"/>
    <property type="evidence" value="ECO:0007669"/>
    <property type="project" value="InterPro"/>
</dbReference>
<evidence type="ECO:0000256" key="1">
    <source>
        <dbReference type="ARBA" id="ARBA00000707"/>
    </source>
</evidence>
<name>A0A8H8DEM0_9ASCO</name>
<dbReference type="GeneID" id="93649452"/>
<comment type="similarity">
    <text evidence="6">Belongs to the peptidase C19 family.</text>
</comment>
<keyword evidence="3 6" id="KW-0833">Ubl conjugation pathway</keyword>
<dbReference type="GO" id="GO:0070628">
    <property type="term" value="F:proteasome binding"/>
    <property type="evidence" value="ECO:0007669"/>
    <property type="project" value="TreeGrafter"/>
</dbReference>
<protein>
    <recommendedName>
        <fullName evidence="6">Ubiquitin carboxyl-terminal hydrolase</fullName>
        <ecNumber evidence="6">3.4.19.12</ecNumber>
    </recommendedName>
</protein>
<dbReference type="InterPro" id="IPR038765">
    <property type="entry name" value="Papain-like_cys_pep_sf"/>
</dbReference>
<dbReference type="PANTHER" id="PTHR43982:SF1">
    <property type="entry name" value="UBIQUITIN CARBOXYL-TERMINAL HYDROLASE 14"/>
    <property type="match status" value="1"/>
</dbReference>
<evidence type="ECO:0000256" key="2">
    <source>
        <dbReference type="ARBA" id="ARBA00022670"/>
    </source>
</evidence>
<dbReference type="EMBL" id="JAEOAQ010000001">
    <property type="protein sequence ID" value="KAG5421731.1"/>
    <property type="molecule type" value="Genomic_DNA"/>
</dbReference>
<proteinExistence type="inferred from homology"/>
<dbReference type="GO" id="GO:0043161">
    <property type="term" value="P:proteasome-mediated ubiquitin-dependent protein catabolic process"/>
    <property type="evidence" value="ECO:0007669"/>
    <property type="project" value="InterPro"/>
</dbReference>
<reference evidence="10 11" key="1">
    <citation type="submission" date="2020-12" db="EMBL/GenBank/DDBJ databases">
        <title>Effect of drift, selection, and recombination on the evolution of hybrid genomes in Candida yeast pathogens.</title>
        <authorList>
            <person name="Mixao V."/>
            <person name="Ksiezopolska E."/>
            <person name="Saus E."/>
            <person name="Boekhout T."/>
            <person name="Gacser A."/>
            <person name="Gabaldon T."/>
        </authorList>
    </citation>
    <scope>NUCLEOTIDE SEQUENCE [LARGE SCALE GENOMIC DNA]</scope>
    <source>
        <strain evidence="10 11">BP57</strain>
    </source>
</reference>
<evidence type="ECO:0000256" key="6">
    <source>
        <dbReference type="RuleBase" id="RU366025"/>
    </source>
</evidence>
<comment type="caution">
    <text evidence="10">The sequence shown here is derived from an EMBL/GenBank/DDBJ whole genome shotgun (WGS) entry which is preliminary data.</text>
</comment>
<dbReference type="InterPro" id="IPR018200">
    <property type="entry name" value="USP_CS"/>
</dbReference>
<dbReference type="RefSeq" id="XP_067550847.1">
    <property type="nucleotide sequence ID" value="XM_067695229.1"/>
</dbReference>
<evidence type="ECO:0000256" key="4">
    <source>
        <dbReference type="ARBA" id="ARBA00022801"/>
    </source>
</evidence>
<keyword evidence="5 6" id="KW-0788">Thiol protease</keyword>
<feature type="domain" description="Ubiquitin-like" evidence="8">
    <location>
        <begin position="3"/>
        <end position="68"/>
    </location>
</feature>
<dbReference type="InterPro" id="IPR000626">
    <property type="entry name" value="Ubiquitin-like_dom"/>
</dbReference>
<keyword evidence="11" id="KW-1185">Reference proteome</keyword>
<dbReference type="PROSITE" id="PS00299">
    <property type="entry name" value="UBIQUITIN_1"/>
    <property type="match status" value="1"/>
</dbReference>
<sequence>MSTTITIKNAGKTYSLEVSANDTGIDLKNKIQEQTMIPPERQKILVKGGKLNDDTLLSSLDFSKPVMVLGTPDKLTAPVEKPKFIEDMGDLTKVDNNPVGIPNYGNTCYLNSSLQILYQIDDVRNNISEYKGTDGFTIALKNTFKQMEKKQGSVNIGLFLTLFRNVYPQFAEQRNGIYAQQDAEEAFSQILTTLKSNLKIADLFKLEFNVATKSLANGEEEQGENGTSYSVEDAFKLNCHIDIKTNFLRDGILGGLTETITKHNDTLNADSEYEVSKKITRLPKYLVVHFIRFFWRRDINKKSKILRKVQFPFELDLSEFLDDSIKEEKNKNRDIIRKVEKDNLDLKRDYKKAKKDIINKEDEELKIASIKSKFQDDLNTALPGVNFETTTENPSSVYELSAVITHMGASADGGHYKAYVKDANDLEGENWWLFNDDKVSSVSREKIATLAGGGESDSALLLIYKGLAL</sequence>
<dbReference type="SUPFAM" id="SSF54001">
    <property type="entry name" value="Cysteine proteinases"/>
    <property type="match status" value="1"/>
</dbReference>
<evidence type="ECO:0000313" key="10">
    <source>
        <dbReference type="EMBL" id="KAG5421731.1"/>
    </source>
</evidence>
<accession>A0A8H8DEM0</accession>
<dbReference type="Proteomes" id="UP000669133">
    <property type="component" value="Unassembled WGS sequence"/>
</dbReference>
<keyword evidence="4 6" id="KW-0378">Hydrolase</keyword>
<evidence type="ECO:0000256" key="5">
    <source>
        <dbReference type="ARBA" id="ARBA00022807"/>
    </source>
</evidence>
<dbReference type="SMART" id="SM00213">
    <property type="entry name" value="UBQ"/>
    <property type="match status" value="1"/>
</dbReference>
<dbReference type="InterPro" id="IPR044635">
    <property type="entry name" value="UBP14-like"/>
</dbReference>
<evidence type="ECO:0000313" key="11">
    <source>
        <dbReference type="Proteomes" id="UP000669133"/>
    </source>
</evidence>
<evidence type="ECO:0000256" key="3">
    <source>
        <dbReference type="ARBA" id="ARBA00022786"/>
    </source>
</evidence>
<dbReference type="InterPro" id="IPR019954">
    <property type="entry name" value="Ubiquitin_CS"/>
</dbReference>
<gene>
    <name evidence="10" type="ORF">I9W82_000823</name>
</gene>
<dbReference type="InterPro" id="IPR028889">
    <property type="entry name" value="USP"/>
</dbReference>
<dbReference type="InterPro" id="IPR019956">
    <property type="entry name" value="Ubiquitin_dom"/>
</dbReference>
<feature type="domain" description="USP" evidence="9">
    <location>
        <begin position="99"/>
        <end position="467"/>
    </location>
</feature>
<evidence type="ECO:0000256" key="7">
    <source>
        <dbReference type="SAM" id="Coils"/>
    </source>
</evidence>
<dbReference type="SUPFAM" id="SSF54236">
    <property type="entry name" value="Ubiquitin-like"/>
    <property type="match status" value="1"/>
</dbReference>
<evidence type="ECO:0000259" key="8">
    <source>
        <dbReference type="PROSITE" id="PS50053"/>
    </source>
</evidence>
<dbReference type="AlphaFoldDB" id="A0A8H8DEM0"/>
<keyword evidence="2 6" id="KW-0645">Protease</keyword>
<comment type="catalytic activity">
    <reaction evidence="1 6">
        <text>Thiol-dependent hydrolysis of ester, thioester, amide, peptide and isopeptide bonds formed by the C-terminal Gly of ubiquitin (a 76-residue protein attached to proteins as an intracellular targeting signal).</text>
        <dbReference type="EC" id="3.4.19.12"/>
    </reaction>
</comment>
<evidence type="ECO:0000259" key="9">
    <source>
        <dbReference type="PROSITE" id="PS50235"/>
    </source>
</evidence>
<dbReference type="GO" id="GO:0004843">
    <property type="term" value="F:cysteine-type deubiquitinase activity"/>
    <property type="evidence" value="ECO:0007669"/>
    <property type="project" value="UniProtKB-UniRule"/>
</dbReference>
<dbReference type="PANTHER" id="PTHR43982">
    <property type="entry name" value="UBIQUITIN CARBOXYL-TERMINAL HYDROLASE"/>
    <property type="match status" value="1"/>
</dbReference>
<dbReference type="GO" id="GO:0061136">
    <property type="term" value="P:regulation of proteasomal protein catabolic process"/>
    <property type="evidence" value="ECO:0007669"/>
    <property type="project" value="TreeGrafter"/>
</dbReference>
<keyword evidence="7" id="KW-0175">Coiled coil</keyword>
<dbReference type="PRINTS" id="PR00348">
    <property type="entry name" value="UBIQUITIN"/>
</dbReference>
<dbReference type="PROSITE" id="PS50235">
    <property type="entry name" value="USP_3"/>
    <property type="match status" value="1"/>
</dbReference>
<organism evidence="10 11">
    <name type="scientific">Candida metapsilosis</name>
    <dbReference type="NCBI Taxonomy" id="273372"/>
    <lineage>
        <taxon>Eukaryota</taxon>
        <taxon>Fungi</taxon>
        <taxon>Dikarya</taxon>
        <taxon>Ascomycota</taxon>
        <taxon>Saccharomycotina</taxon>
        <taxon>Pichiomycetes</taxon>
        <taxon>Debaryomycetaceae</taxon>
        <taxon>Candida/Lodderomyces clade</taxon>
        <taxon>Candida</taxon>
    </lineage>
</organism>
<dbReference type="InterPro" id="IPR001394">
    <property type="entry name" value="Peptidase_C19_UCH"/>
</dbReference>
<dbReference type="PROSITE" id="PS00972">
    <property type="entry name" value="USP_1"/>
    <property type="match status" value="1"/>
</dbReference>
<dbReference type="EC" id="3.4.19.12" evidence="6"/>
<dbReference type="Pfam" id="PF00240">
    <property type="entry name" value="ubiquitin"/>
    <property type="match status" value="1"/>
</dbReference>
<feature type="coiled-coil region" evidence="7">
    <location>
        <begin position="336"/>
        <end position="363"/>
    </location>
</feature>
<dbReference type="OrthoDB" id="333239at2759"/>
<dbReference type="PROSITE" id="PS50053">
    <property type="entry name" value="UBIQUITIN_2"/>
    <property type="match status" value="1"/>
</dbReference>